<name>A0A0B4CMV4_9CAUL</name>
<sequence length="284" mass="31286">MIVDAILEAGIPLGIGARLPLQNDRTAVRKDQPVPDEKNTALPKADVVAVFPDNSCPLGHDEHATGRAIVDIFRHLRGNLSGQIGAYARDQCGGDDGTGLKNVGRGGSHYTIGRYGAAIDRTIQECELTFLSRSCCARHFETRHTKRRRFRRRGGSSRPGLKKDSADARRFHFRQSTLFLRIGLGRRHGRGNDGLTTILRIEDRAAEIARERRTENRARIIPRKACEAVGSRTVLGRVKFPIAVASVARLQRIDQGTADADADDKSGGREHLAGETSYAWRFSA</sequence>
<dbReference type="Proteomes" id="UP000031166">
    <property type="component" value="Unassembled WGS sequence"/>
</dbReference>
<reference evidence="2 3" key="1">
    <citation type="submission" date="2014-12" db="EMBL/GenBank/DDBJ databases">
        <title>Genome sequencing of Brevundimonas nasdae TPW30.</title>
        <authorList>
            <person name="Tan P.W."/>
            <person name="Chan K.-G."/>
        </authorList>
    </citation>
    <scope>NUCLEOTIDE SEQUENCE [LARGE SCALE GENOMIC DNA]</scope>
    <source>
        <strain evidence="2 3">TPW30</strain>
    </source>
</reference>
<dbReference type="EMBL" id="JWSY01000032">
    <property type="protein sequence ID" value="KIC55736.1"/>
    <property type="molecule type" value="Genomic_DNA"/>
</dbReference>
<dbReference type="AlphaFoldDB" id="A0A0B4CMV4"/>
<gene>
    <name evidence="2" type="ORF">RM53_15410</name>
</gene>
<protein>
    <submittedName>
        <fullName evidence="2">Uncharacterized protein</fullName>
    </submittedName>
</protein>
<evidence type="ECO:0000313" key="3">
    <source>
        <dbReference type="Proteomes" id="UP000031166"/>
    </source>
</evidence>
<evidence type="ECO:0000256" key="1">
    <source>
        <dbReference type="SAM" id="MobiDB-lite"/>
    </source>
</evidence>
<proteinExistence type="predicted"/>
<feature type="compositionally biased region" description="Basic residues" evidence="1">
    <location>
        <begin position="146"/>
        <end position="155"/>
    </location>
</feature>
<accession>A0A0B4CMV4</accession>
<feature type="region of interest" description="Disordered" evidence="1">
    <location>
        <begin position="146"/>
        <end position="167"/>
    </location>
</feature>
<comment type="caution">
    <text evidence="2">The sequence shown here is derived from an EMBL/GenBank/DDBJ whole genome shotgun (WGS) entry which is preliminary data.</text>
</comment>
<evidence type="ECO:0000313" key="2">
    <source>
        <dbReference type="EMBL" id="KIC55736.1"/>
    </source>
</evidence>
<organism evidence="2 3">
    <name type="scientific">Brevundimonas nasdae</name>
    <dbReference type="NCBI Taxonomy" id="172043"/>
    <lineage>
        <taxon>Bacteria</taxon>
        <taxon>Pseudomonadati</taxon>
        <taxon>Pseudomonadota</taxon>
        <taxon>Alphaproteobacteria</taxon>
        <taxon>Caulobacterales</taxon>
        <taxon>Caulobacteraceae</taxon>
        <taxon>Brevundimonas</taxon>
    </lineage>
</organism>